<evidence type="ECO:0000313" key="6">
    <source>
        <dbReference type="EMBL" id="AEH25352.1"/>
    </source>
</evidence>
<dbReference type="PANTHER" id="PTHR43080">
    <property type="entry name" value="CBS DOMAIN-CONTAINING PROTEIN CBSX3, MITOCHONDRIAL"/>
    <property type="match status" value="1"/>
</dbReference>
<feature type="binding site" evidence="3">
    <location>
        <position position="145"/>
    </location>
    <ligand>
        <name>Fe cation</name>
        <dbReference type="ChEBI" id="CHEBI:24875"/>
    </ligand>
</feature>
<evidence type="ECO:0000313" key="7">
    <source>
        <dbReference type="Proteomes" id="UP000008386"/>
    </source>
</evidence>
<evidence type="ECO:0000259" key="5">
    <source>
        <dbReference type="PROSITE" id="PS51901"/>
    </source>
</evidence>
<dbReference type="PROSITE" id="PS51901">
    <property type="entry name" value="ACP_MB"/>
    <property type="match status" value="1"/>
</dbReference>
<dbReference type="OrthoDB" id="43333at2157"/>
<dbReference type="PANTHER" id="PTHR43080:SF2">
    <property type="entry name" value="CBS DOMAIN-CONTAINING PROTEIN"/>
    <property type="match status" value="1"/>
</dbReference>
<dbReference type="Gene3D" id="3.10.580.10">
    <property type="entry name" value="CBS-domain"/>
    <property type="match status" value="1"/>
</dbReference>
<evidence type="ECO:0000259" key="4">
    <source>
        <dbReference type="PROSITE" id="PS51371"/>
    </source>
</evidence>
<keyword evidence="3" id="KW-0862">Zinc</keyword>
<feature type="binding site" evidence="3">
    <location>
        <position position="167"/>
    </location>
    <ligand>
        <name>Zn(2+)</name>
        <dbReference type="ChEBI" id="CHEBI:29105"/>
    </ligand>
</feature>
<dbReference type="SMART" id="SM00116">
    <property type="entry name" value="CBS"/>
    <property type="match status" value="2"/>
</dbReference>
<sequence length="177" mass="19889">MATKILVEQIVKRKAVVVRPDDTVHKVARVLSRNKVGSAVVMKGDEILGIVTERDILDKVVAKGKDPKAIKVEEIMTKTPVKIEYDYDVQEAIEVMIEKGVRRILVTKFGKPIGFVTATDLLSAIASQNNEEEEYTPDTEVYGMCEFCGQYGALFKVIYEGREMWVCESCKDLIEGR</sequence>
<protein>
    <submittedName>
        <fullName evidence="6">Inosine-5'-monophosphate dehydrogenase-like protein II</fullName>
    </submittedName>
</protein>
<dbReference type="HOGENOM" id="CLU_040681_7_0_2"/>
<feature type="binding site" evidence="3">
    <location>
        <position position="167"/>
    </location>
    <ligand>
        <name>Fe cation</name>
        <dbReference type="ChEBI" id="CHEBI:24875"/>
    </ligand>
</feature>
<dbReference type="InterPro" id="IPR046342">
    <property type="entry name" value="CBS_dom_sf"/>
</dbReference>
<dbReference type="SUPFAM" id="SSF54631">
    <property type="entry name" value="CBS-domain pair"/>
    <property type="match status" value="1"/>
</dbReference>
<dbReference type="Proteomes" id="UP000008386">
    <property type="component" value="Chromosome"/>
</dbReference>
<evidence type="ECO:0000256" key="1">
    <source>
        <dbReference type="ARBA" id="ARBA00023122"/>
    </source>
</evidence>
<name>F8AEE8_PYRYC</name>
<accession>F8AEE8</accession>
<dbReference type="GeneID" id="10838255"/>
<gene>
    <name evidence="6" type="ordered locus">PYCH_16920</name>
</gene>
<keyword evidence="3" id="KW-0408">Iron</keyword>
<feature type="binding site" evidence="3">
    <location>
        <position position="170"/>
    </location>
    <ligand>
        <name>Fe cation</name>
        <dbReference type="ChEBI" id="CHEBI:24875"/>
    </ligand>
</feature>
<dbReference type="InterPro" id="IPR000644">
    <property type="entry name" value="CBS_dom"/>
</dbReference>
<dbReference type="InterPro" id="IPR051257">
    <property type="entry name" value="Diverse_CBS-Domain"/>
</dbReference>
<keyword evidence="7" id="KW-1185">Reference proteome</keyword>
<dbReference type="eggNOG" id="arCOG00606">
    <property type="taxonomic scope" value="Archaea"/>
</dbReference>
<feature type="binding site" evidence="3">
    <location>
        <position position="170"/>
    </location>
    <ligand>
        <name>Zn(2+)</name>
        <dbReference type="ChEBI" id="CHEBI:29105"/>
    </ligand>
</feature>
<dbReference type="AlphaFoldDB" id="F8AEE8"/>
<dbReference type="KEGG" id="pya:PYCH_16920"/>
<dbReference type="GO" id="GO:0046872">
    <property type="term" value="F:metal ion binding"/>
    <property type="evidence" value="ECO:0007669"/>
    <property type="project" value="UniProtKB-KW"/>
</dbReference>
<feature type="domain" description="CBS" evidence="4">
    <location>
        <begin position="11"/>
        <end position="67"/>
    </location>
</feature>
<keyword evidence="3" id="KW-0479">Metal-binding</keyword>
<dbReference type="EMBL" id="CP002779">
    <property type="protein sequence ID" value="AEH25352.1"/>
    <property type="molecule type" value="Genomic_DNA"/>
</dbReference>
<dbReference type="InterPro" id="IPR044065">
    <property type="entry name" value="ACP_MB"/>
</dbReference>
<keyword evidence="1 2" id="KW-0129">CBS domain</keyword>
<feature type="domain" description="CBS" evidence="4">
    <location>
        <begin position="76"/>
        <end position="132"/>
    </location>
</feature>
<dbReference type="STRING" id="529709.PYCH_16920"/>
<dbReference type="RefSeq" id="WP_013906408.1">
    <property type="nucleotide sequence ID" value="NC_015680.1"/>
</dbReference>
<feature type="domain" description="ACP-type MB" evidence="5">
    <location>
        <begin position="140"/>
        <end position="177"/>
    </location>
</feature>
<feature type="binding site" evidence="3">
    <location>
        <position position="145"/>
    </location>
    <ligand>
        <name>Zn(2+)</name>
        <dbReference type="ChEBI" id="CHEBI:29105"/>
    </ligand>
</feature>
<evidence type="ECO:0000256" key="3">
    <source>
        <dbReference type="PROSITE-ProRule" id="PRU01249"/>
    </source>
</evidence>
<dbReference type="Pfam" id="PF00571">
    <property type="entry name" value="CBS"/>
    <property type="match status" value="2"/>
</dbReference>
<feature type="binding site" evidence="3">
    <location>
        <position position="148"/>
    </location>
    <ligand>
        <name>Fe cation</name>
        <dbReference type="ChEBI" id="CHEBI:24875"/>
    </ligand>
</feature>
<dbReference type="PROSITE" id="PS51371">
    <property type="entry name" value="CBS"/>
    <property type="match status" value="2"/>
</dbReference>
<evidence type="ECO:0000256" key="2">
    <source>
        <dbReference type="PROSITE-ProRule" id="PRU00703"/>
    </source>
</evidence>
<reference evidence="6 7" key="1">
    <citation type="journal article" date="2011" name="J. Bacteriol.">
        <title>Complete genome sequence of the obligate piezophilic hyperthermophilic archaeon Pyrococcus yayanosii CH1.</title>
        <authorList>
            <person name="Jun X."/>
            <person name="Lupeng L."/>
            <person name="Minjuan X."/>
            <person name="Oger P."/>
            <person name="Fengping W."/>
            <person name="Jebbar M."/>
            <person name="Xiang X."/>
        </authorList>
    </citation>
    <scope>NUCLEOTIDE SEQUENCE [LARGE SCALE GENOMIC DNA]</scope>
    <source>
        <strain evidence="7">CH1 / JCM 16557</strain>
    </source>
</reference>
<organism evidence="6 7">
    <name type="scientific">Pyrococcus yayanosii (strain CH1 / JCM 16557)</name>
    <dbReference type="NCBI Taxonomy" id="529709"/>
    <lineage>
        <taxon>Archaea</taxon>
        <taxon>Methanobacteriati</taxon>
        <taxon>Methanobacteriota</taxon>
        <taxon>Thermococci</taxon>
        <taxon>Thermococcales</taxon>
        <taxon>Thermococcaceae</taxon>
        <taxon>Pyrococcus</taxon>
    </lineage>
</organism>
<proteinExistence type="predicted"/>
<feature type="binding site" evidence="3">
    <location>
        <position position="148"/>
    </location>
    <ligand>
        <name>Zn(2+)</name>
        <dbReference type="ChEBI" id="CHEBI:29105"/>
    </ligand>
</feature>